<evidence type="ECO:0000313" key="12">
    <source>
        <dbReference type="Proteomes" id="UP001154265"/>
    </source>
</evidence>
<feature type="transmembrane region" description="Helical" evidence="8">
    <location>
        <begin position="265"/>
        <end position="286"/>
    </location>
</feature>
<keyword evidence="4" id="KW-0547">Nucleotide-binding</keyword>
<dbReference type="Proteomes" id="UP001154265">
    <property type="component" value="Unassembled WGS sequence"/>
</dbReference>
<evidence type="ECO:0000256" key="4">
    <source>
        <dbReference type="ARBA" id="ARBA00022741"/>
    </source>
</evidence>
<feature type="transmembrane region" description="Helical" evidence="8">
    <location>
        <begin position="34"/>
        <end position="62"/>
    </location>
</feature>
<evidence type="ECO:0000256" key="1">
    <source>
        <dbReference type="ARBA" id="ARBA00004651"/>
    </source>
</evidence>
<keyword evidence="12" id="KW-1185">Reference proteome</keyword>
<reference evidence="11" key="2">
    <citation type="submission" date="2022-01" db="EMBL/GenBank/DDBJ databases">
        <authorList>
            <person name="Zivanovic Y."/>
            <person name="Moreira D."/>
            <person name="Lopez-Garcia P."/>
        </authorList>
    </citation>
    <scope>NUCLEOTIDE SEQUENCE</scope>
    <source>
        <strain evidence="11">G9</strain>
    </source>
</reference>
<keyword evidence="6 8" id="KW-1133">Transmembrane helix</keyword>
<feature type="transmembrane region" description="Helical" evidence="8">
    <location>
        <begin position="162"/>
        <end position="182"/>
    </location>
</feature>
<evidence type="ECO:0000256" key="7">
    <source>
        <dbReference type="ARBA" id="ARBA00023136"/>
    </source>
</evidence>
<keyword evidence="7 8" id="KW-0472">Membrane</keyword>
<dbReference type="SMART" id="SM00382">
    <property type="entry name" value="AAA"/>
    <property type="match status" value="1"/>
</dbReference>
<proteinExistence type="predicted"/>
<dbReference type="InterPro" id="IPR027417">
    <property type="entry name" value="P-loop_NTPase"/>
</dbReference>
<dbReference type="PROSITE" id="PS50929">
    <property type="entry name" value="ABC_TM1F"/>
    <property type="match status" value="1"/>
</dbReference>
<keyword evidence="5 11" id="KW-0067">ATP-binding</keyword>
<evidence type="ECO:0000256" key="5">
    <source>
        <dbReference type="ARBA" id="ARBA00022840"/>
    </source>
</evidence>
<dbReference type="PANTHER" id="PTHR11384">
    <property type="entry name" value="ATP-BINDING CASSETTE, SUB-FAMILY D MEMBER"/>
    <property type="match status" value="1"/>
</dbReference>
<dbReference type="InterPro" id="IPR050835">
    <property type="entry name" value="ABC_transporter_sub-D"/>
</dbReference>
<evidence type="ECO:0000256" key="6">
    <source>
        <dbReference type="ARBA" id="ARBA00022989"/>
    </source>
</evidence>
<dbReference type="PROSITE" id="PS00211">
    <property type="entry name" value="ABC_TRANSPORTER_1"/>
    <property type="match status" value="1"/>
</dbReference>
<protein>
    <submittedName>
        <fullName evidence="11">ABC transporter ATP-binding protein/permease</fullName>
    </submittedName>
</protein>
<dbReference type="CDD" id="cd03223">
    <property type="entry name" value="ABCD_peroxisomal_ALDP"/>
    <property type="match status" value="1"/>
</dbReference>
<keyword evidence="3 8" id="KW-0812">Transmembrane</keyword>
<feature type="domain" description="ABC transporter" evidence="9">
    <location>
        <begin position="442"/>
        <end position="649"/>
    </location>
</feature>
<dbReference type="InterPro" id="IPR003593">
    <property type="entry name" value="AAA+_ATPase"/>
</dbReference>
<dbReference type="RefSeq" id="WP_277867975.1">
    <property type="nucleotide sequence ID" value="NZ_JAKKUT010000007.1"/>
</dbReference>
<dbReference type="Gene3D" id="1.20.1560.10">
    <property type="entry name" value="ABC transporter type 1, transmembrane domain"/>
    <property type="match status" value="1"/>
</dbReference>
<dbReference type="InterPro" id="IPR036640">
    <property type="entry name" value="ABC1_TM_sf"/>
</dbReference>
<feature type="transmembrane region" description="Helical" evidence="8">
    <location>
        <begin position="120"/>
        <end position="142"/>
    </location>
</feature>
<dbReference type="PROSITE" id="PS50893">
    <property type="entry name" value="ABC_TRANSPORTER_2"/>
    <property type="match status" value="1"/>
</dbReference>
<comment type="caution">
    <text evidence="11">The sequence shown here is derived from an EMBL/GenBank/DDBJ whole genome shotgun (WGS) entry which is preliminary data.</text>
</comment>
<dbReference type="InterPro" id="IPR011527">
    <property type="entry name" value="ABC1_TM_dom"/>
</dbReference>
<evidence type="ECO:0000259" key="10">
    <source>
        <dbReference type="PROSITE" id="PS50929"/>
    </source>
</evidence>
<dbReference type="SUPFAM" id="SSF90123">
    <property type="entry name" value="ABC transporter transmembrane region"/>
    <property type="match status" value="1"/>
</dbReference>
<keyword evidence="2" id="KW-0813">Transport</keyword>
<evidence type="ECO:0000256" key="2">
    <source>
        <dbReference type="ARBA" id="ARBA00022448"/>
    </source>
</evidence>
<dbReference type="EMBL" id="JAKKUT010000007">
    <property type="protein sequence ID" value="MDG2992052.1"/>
    <property type="molecule type" value="Genomic_DNA"/>
</dbReference>
<feature type="transmembrane region" description="Helical" evidence="8">
    <location>
        <begin position="353"/>
        <end position="371"/>
    </location>
</feature>
<evidence type="ECO:0000259" key="9">
    <source>
        <dbReference type="PROSITE" id="PS50893"/>
    </source>
</evidence>
<dbReference type="PANTHER" id="PTHR11384:SF59">
    <property type="entry name" value="LYSOSOMAL COBALAMIN TRANSPORTER ABCD4"/>
    <property type="match status" value="1"/>
</dbReference>
<dbReference type="GO" id="GO:0005524">
    <property type="term" value="F:ATP binding"/>
    <property type="evidence" value="ECO:0007669"/>
    <property type="project" value="UniProtKB-KW"/>
</dbReference>
<dbReference type="Gene3D" id="3.40.50.300">
    <property type="entry name" value="P-loop containing nucleotide triphosphate hydrolases"/>
    <property type="match status" value="1"/>
</dbReference>
<reference evidence="11" key="1">
    <citation type="journal article" date="2022" name="Genome Biol. Evol.">
        <title>A New Gene Family Diagnostic for Intracellular Biomineralization of Amorphous Ca Carbonates by Cyanobacteria.</title>
        <authorList>
            <person name="Benzerara K."/>
            <person name="Duprat E."/>
            <person name="Bitard-Feildel T."/>
            <person name="Caumes G."/>
            <person name="Cassier-Chauvat C."/>
            <person name="Chauvat F."/>
            <person name="Dezi M."/>
            <person name="Diop S.I."/>
            <person name="Gaschignard G."/>
            <person name="Gorgen S."/>
            <person name="Gugger M."/>
            <person name="Lopez-Garcia P."/>
            <person name="Millet M."/>
            <person name="Skouri-Panet F."/>
            <person name="Moreira D."/>
            <person name="Callebaut I."/>
        </authorList>
    </citation>
    <scope>NUCLEOTIDE SEQUENCE</scope>
    <source>
        <strain evidence="11">G9</strain>
    </source>
</reference>
<evidence type="ECO:0000256" key="8">
    <source>
        <dbReference type="SAM" id="Phobius"/>
    </source>
</evidence>
<sequence length="651" mass="73955">MAQPTHKFNARVWQQFLEIAQPYFFPRDRRGSTVLFLVLLLLVIVFMFGVLFFLTAGVSWGLKALFPDVMGPIVEGLVATTQGILRSPVLGTVMAGTLVIPAAIFFLLRPQMLPRWQAWTLLGLLLMLSLSVSGLNVIISFVGRFFQTALAERQEATYWRYLFVYAGVFVVGTPIVVIYRYVREYLGLRWRDWLTRYFLDRYFNDRAYYKIENQVDIDNPDQRISEDIRSFTQTSLQFLLIILGSLIDLIAFTGILWTISRTLTLTLIGYALVGTVVTVFLGQRLIRLNFNQLRREADFRYGLVHVRDNAESIAFYRGEMQESLQVRQRFMEVLKNYNLLIGWQRNLEFFTTGYNYFVIIVPAALVAPRYFAGDIDFGAISQASFAFSQVLGALSLIVNQFSNLSGFIAGVERLAGFTEVLNHQPTLTEAQTTITLTEAPRFALQNVTVETPNYERRLVQDISFALEPGEGLVIMGPSGVGKSSLLRAIAGLWQAGRGEIIRPRAEDVLFLPQRPYMVLGSLRTQLLYPHGDVNTTEEKMLAALREVNLGSLPDRVGGFDVTLDWADILSLGEQQRLGIARLLLNHSPYAILDEATSALDLGNERRVYEHIQATTRNFISVGHRESLLQYHTYVLEIAAEDQQWRFYPIKA</sequence>
<evidence type="ECO:0000313" key="11">
    <source>
        <dbReference type="EMBL" id="MDG2992052.1"/>
    </source>
</evidence>
<organism evidence="11 12">
    <name type="scientific">Candidatus Synechococcus calcipolaris G9</name>
    <dbReference type="NCBI Taxonomy" id="1497997"/>
    <lineage>
        <taxon>Bacteria</taxon>
        <taxon>Bacillati</taxon>
        <taxon>Cyanobacteriota</taxon>
        <taxon>Cyanophyceae</taxon>
        <taxon>Synechococcales</taxon>
        <taxon>Synechococcaceae</taxon>
        <taxon>Synechococcus</taxon>
    </lineage>
</organism>
<accession>A0ABT6F2H0</accession>
<dbReference type="Pfam" id="PF00005">
    <property type="entry name" value="ABC_tran"/>
    <property type="match status" value="1"/>
</dbReference>
<dbReference type="SUPFAM" id="SSF52540">
    <property type="entry name" value="P-loop containing nucleoside triphosphate hydrolases"/>
    <property type="match status" value="1"/>
</dbReference>
<gene>
    <name evidence="11" type="ORF">L3556_14095</name>
</gene>
<dbReference type="InterPro" id="IPR017871">
    <property type="entry name" value="ABC_transporter-like_CS"/>
</dbReference>
<feature type="transmembrane region" description="Helical" evidence="8">
    <location>
        <begin position="238"/>
        <end position="259"/>
    </location>
</feature>
<evidence type="ECO:0000256" key="3">
    <source>
        <dbReference type="ARBA" id="ARBA00022692"/>
    </source>
</evidence>
<name>A0ABT6F2H0_9SYNE</name>
<dbReference type="InterPro" id="IPR003439">
    <property type="entry name" value="ABC_transporter-like_ATP-bd"/>
</dbReference>
<feature type="domain" description="ABC transmembrane type-1" evidence="10">
    <location>
        <begin position="121"/>
        <end position="406"/>
    </location>
</feature>
<comment type="subcellular location">
    <subcellularLocation>
        <location evidence="1">Cell membrane</location>
        <topology evidence="1">Multi-pass membrane protein</topology>
    </subcellularLocation>
</comment>
<dbReference type="Pfam" id="PF06472">
    <property type="entry name" value="ABC_membrane_2"/>
    <property type="match status" value="1"/>
</dbReference>
<feature type="transmembrane region" description="Helical" evidence="8">
    <location>
        <begin position="89"/>
        <end position="108"/>
    </location>
</feature>